<feature type="compositionally biased region" description="Basic and acidic residues" evidence="1">
    <location>
        <begin position="105"/>
        <end position="118"/>
    </location>
</feature>
<sequence>MDPVKSALAVVRDPNINVPRPVFKAPAMTQSTAWRSMSRMEKRAEYGEDEPRTQPTLWISKEQLRAPWWELYPDWKPPGHIVRPPLPADARVPIELVKVTIARKFEEKGKGDDKHEKLMPPAESEVQKKRLRSKEEEEDDKDDKQPTKKQKLGESKKAVPEPLKQTRGPPKRTPGIFPLSPQRGSHPQT</sequence>
<dbReference type="EMBL" id="VICG01000001">
    <property type="protein sequence ID" value="KAA8576207.1"/>
    <property type="molecule type" value="Genomic_DNA"/>
</dbReference>
<protein>
    <submittedName>
        <fullName evidence="2">Uncharacterized protein</fullName>
    </submittedName>
</protein>
<dbReference type="AlphaFoldDB" id="A0A5M9K5U5"/>
<dbReference type="VEuPathDB" id="FungiDB:MFRU_009g01350"/>
<organism evidence="2 3">
    <name type="scientific">Monilinia fructicola</name>
    <name type="common">Brown rot fungus</name>
    <name type="synonym">Ciboria fructicola</name>
    <dbReference type="NCBI Taxonomy" id="38448"/>
    <lineage>
        <taxon>Eukaryota</taxon>
        <taxon>Fungi</taxon>
        <taxon>Dikarya</taxon>
        <taxon>Ascomycota</taxon>
        <taxon>Pezizomycotina</taxon>
        <taxon>Leotiomycetes</taxon>
        <taxon>Helotiales</taxon>
        <taxon>Sclerotiniaceae</taxon>
        <taxon>Monilinia</taxon>
    </lineage>
</organism>
<feature type="compositionally biased region" description="Basic and acidic residues" evidence="1">
    <location>
        <begin position="142"/>
        <end position="159"/>
    </location>
</feature>
<proteinExistence type="predicted"/>
<name>A0A5M9K5U5_MONFR</name>
<reference evidence="2 3" key="1">
    <citation type="submission" date="2019-06" db="EMBL/GenBank/DDBJ databases">
        <title>Genome Sequence of the Brown Rot Fungal Pathogen Monilinia fructicola.</title>
        <authorList>
            <person name="De Miccolis Angelini R.M."/>
            <person name="Landi L."/>
            <person name="Abate D."/>
            <person name="Pollastro S."/>
            <person name="Romanazzi G."/>
            <person name="Faretra F."/>
        </authorList>
    </citation>
    <scope>NUCLEOTIDE SEQUENCE [LARGE SCALE GENOMIC DNA]</scope>
    <source>
        <strain evidence="2 3">Mfrc123</strain>
    </source>
</reference>
<evidence type="ECO:0000313" key="3">
    <source>
        <dbReference type="Proteomes" id="UP000322873"/>
    </source>
</evidence>
<evidence type="ECO:0000256" key="1">
    <source>
        <dbReference type="SAM" id="MobiDB-lite"/>
    </source>
</evidence>
<comment type="caution">
    <text evidence="2">The sequence shown here is derived from an EMBL/GenBank/DDBJ whole genome shotgun (WGS) entry which is preliminary data.</text>
</comment>
<evidence type="ECO:0000313" key="2">
    <source>
        <dbReference type="EMBL" id="KAA8576207.1"/>
    </source>
</evidence>
<dbReference type="Proteomes" id="UP000322873">
    <property type="component" value="Unassembled WGS sequence"/>
</dbReference>
<feature type="region of interest" description="Disordered" evidence="1">
    <location>
        <begin position="105"/>
        <end position="189"/>
    </location>
</feature>
<accession>A0A5M9K5U5</accession>
<keyword evidence="3" id="KW-1185">Reference proteome</keyword>
<gene>
    <name evidence="2" type="ORF">EYC84_006360</name>
</gene>